<dbReference type="CDD" id="cd05188">
    <property type="entry name" value="MDR"/>
    <property type="match status" value="1"/>
</dbReference>
<dbReference type="InterPro" id="IPR051397">
    <property type="entry name" value="Zn-ADH-like_protein"/>
</dbReference>
<dbReference type="RefSeq" id="WP_190650328.1">
    <property type="nucleotide sequence ID" value="NZ_CP130144.1"/>
</dbReference>
<reference evidence="2" key="1">
    <citation type="journal article" date="2023" name="Plants (Basel)">
        <title>Genomic Analysis of Leptolyngbya boryana CZ1 Reveals Efficient Carbon Fixation Modules.</title>
        <authorList>
            <person name="Bai X."/>
            <person name="Wang H."/>
            <person name="Cheng W."/>
            <person name="Wang J."/>
            <person name="Ma M."/>
            <person name="Hu H."/>
            <person name="Song Z."/>
            <person name="Ma H."/>
            <person name="Fan Y."/>
            <person name="Du C."/>
            <person name="Xu J."/>
        </authorList>
    </citation>
    <scope>NUCLEOTIDE SEQUENCE</scope>
    <source>
        <strain evidence="2">CZ1</strain>
    </source>
</reference>
<dbReference type="SUPFAM" id="SSF50129">
    <property type="entry name" value="GroES-like"/>
    <property type="match status" value="1"/>
</dbReference>
<sequence length="378" mass="42299">MRNISICGHQFQLLVTPPDSVGKLSLEGIDIFCGLIHTGDITFDPNAPENALKVLIRKRAFSCNYRDKAFILKMAVKAPSDRFFTLGSEFVAEVVAVGQDVTQLQIGDRVIGNCCYPEPAAPELRPGIPTNSGSKEYQVFHQAQLLKIPPEMPDEVAAAFSIGGQTTYSMIRKLDLKPGANVLVTAAKSNTSLFAINVLKHLDVNIYATSTSLRFEPQLKDLGVKQLIQIDPTVSNWFNFDAIREICQKTGGFDGIIDPFFDLHIGKVIPLLAPNRGKYITCGLYDQYSHITERPFEYHGMLGRDLFAYTMMHNLQIIGNCLGTTEDLQRALRDYATGRLRVVIDSVFTGTQVKEFFERTYHDPDRFGKVIYRYESAL</sequence>
<dbReference type="SMART" id="SM00829">
    <property type="entry name" value="PKS_ER"/>
    <property type="match status" value="1"/>
</dbReference>
<dbReference type="PANTHER" id="PTHR43677:SF4">
    <property type="entry name" value="QUINONE OXIDOREDUCTASE-LIKE PROTEIN 2"/>
    <property type="match status" value="1"/>
</dbReference>
<dbReference type="SUPFAM" id="SSF51735">
    <property type="entry name" value="NAD(P)-binding Rossmann-fold domains"/>
    <property type="match status" value="1"/>
</dbReference>
<dbReference type="InterPro" id="IPR036291">
    <property type="entry name" value="NAD(P)-bd_dom_sf"/>
</dbReference>
<dbReference type="AlphaFoldDB" id="A0AA96WQB3"/>
<dbReference type="Pfam" id="PF08240">
    <property type="entry name" value="ADH_N"/>
    <property type="match status" value="1"/>
</dbReference>
<accession>A0AA96WQB3</accession>
<gene>
    <name evidence="2" type="ORF">Q2T42_18875</name>
</gene>
<proteinExistence type="predicted"/>
<dbReference type="GO" id="GO:0016491">
    <property type="term" value="F:oxidoreductase activity"/>
    <property type="evidence" value="ECO:0007669"/>
    <property type="project" value="InterPro"/>
</dbReference>
<protein>
    <submittedName>
        <fullName evidence="2">Zinc-binding alcohol dehydrogenase family protein</fullName>
    </submittedName>
</protein>
<organism evidence="2">
    <name type="scientific">Leptolyngbya boryana CZ1</name>
    <dbReference type="NCBI Taxonomy" id="3060204"/>
    <lineage>
        <taxon>Bacteria</taxon>
        <taxon>Bacillati</taxon>
        <taxon>Cyanobacteriota</taxon>
        <taxon>Cyanophyceae</taxon>
        <taxon>Leptolyngbyales</taxon>
        <taxon>Leptolyngbyaceae</taxon>
        <taxon>Leptolyngbya group</taxon>
        <taxon>Leptolyngbya</taxon>
    </lineage>
</organism>
<reference evidence="2" key="2">
    <citation type="submission" date="2023-07" db="EMBL/GenBank/DDBJ databases">
        <authorList>
            <person name="Bai X.-H."/>
            <person name="Wang H.-H."/>
            <person name="Wang J."/>
            <person name="Ma M.-Y."/>
            <person name="Hu H.-H."/>
            <person name="Song Z.-L."/>
            <person name="Ma H.-G."/>
            <person name="Fan Y."/>
            <person name="Du C.-Y."/>
            <person name="Xu J.-C."/>
        </authorList>
    </citation>
    <scope>NUCLEOTIDE SEQUENCE</scope>
    <source>
        <strain evidence="2">CZ1</strain>
    </source>
</reference>
<evidence type="ECO:0000259" key="1">
    <source>
        <dbReference type="SMART" id="SM00829"/>
    </source>
</evidence>
<feature type="domain" description="Enoyl reductase (ER)" evidence="1">
    <location>
        <begin position="39"/>
        <end position="344"/>
    </location>
</feature>
<dbReference type="Gene3D" id="3.90.180.10">
    <property type="entry name" value="Medium-chain alcohol dehydrogenases, catalytic domain"/>
    <property type="match status" value="1"/>
</dbReference>
<dbReference type="InterPro" id="IPR011032">
    <property type="entry name" value="GroES-like_sf"/>
</dbReference>
<dbReference type="InterPro" id="IPR020843">
    <property type="entry name" value="ER"/>
</dbReference>
<name>A0AA96WQB3_LEPBY</name>
<dbReference type="EMBL" id="CP130144">
    <property type="protein sequence ID" value="WNZ43902.1"/>
    <property type="molecule type" value="Genomic_DNA"/>
</dbReference>
<dbReference type="Gene3D" id="3.40.50.720">
    <property type="entry name" value="NAD(P)-binding Rossmann-like Domain"/>
    <property type="match status" value="1"/>
</dbReference>
<dbReference type="PANTHER" id="PTHR43677">
    <property type="entry name" value="SHORT-CHAIN DEHYDROGENASE/REDUCTASE"/>
    <property type="match status" value="1"/>
</dbReference>
<dbReference type="InterPro" id="IPR013154">
    <property type="entry name" value="ADH-like_N"/>
</dbReference>
<evidence type="ECO:0000313" key="2">
    <source>
        <dbReference type="EMBL" id="WNZ43902.1"/>
    </source>
</evidence>